<gene>
    <name evidence="1" type="ORF">NQ314_001269</name>
</gene>
<comment type="caution">
    <text evidence="1">The sequence shown here is derived from an EMBL/GenBank/DDBJ whole genome shotgun (WGS) entry which is preliminary data.</text>
</comment>
<dbReference type="Gene3D" id="2.40.100.10">
    <property type="entry name" value="Cyclophilin-like"/>
    <property type="match status" value="1"/>
</dbReference>
<dbReference type="Proteomes" id="UP001162156">
    <property type="component" value="Unassembled WGS sequence"/>
</dbReference>
<evidence type="ECO:0000313" key="1">
    <source>
        <dbReference type="EMBL" id="KAJ8970358.1"/>
    </source>
</evidence>
<dbReference type="AlphaFoldDB" id="A0AAV8ZUP9"/>
<dbReference type="SUPFAM" id="SSF50891">
    <property type="entry name" value="Cyclophilin-like"/>
    <property type="match status" value="1"/>
</dbReference>
<protein>
    <recommendedName>
        <fullName evidence="3">PPIase cyclophilin-type domain-containing protein</fullName>
    </recommendedName>
</protein>
<evidence type="ECO:0008006" key="3">
    <source>
        <dbReference type="Google" id="ProtNLM"/>
    </source>
</evidence>
<dbReference type="EMBL" id="JANEYF010000366">
    <property type="protein sequence ID" value="KAJ8970358.1"/>
    <property type="molecule type" value="Genomic_DNA"/>
</dbReference>
<proteinExistence type="predicted"/>
<evidence type="ECO:0000313" key="2">
    <source>
        <dbReference type="Proteomes" id="UP001162156"/>
    </source>
</evidence>
<reference evidence="1" key="1">
    <citation type="journal article" date="2023" name="Insect Mol. Biol.">
        <title>Genome sequencing provides insights into the evolution of gene families encoding plant cell wall-degrading enzymes in longhorned beetles.</title>
        <authorList>
            <person name="Shin N.R."/>
            <person name="Okamura Y."/>
            <person name="Kirsch R."/>
            <person name="Pauchet Y."/>
        </authorList>
    </citation>
    <scope>NUCLEOTIDE SEQUENCE</scope>
    <source>
        <strain evidence="1">RBIC_L_NR</strain>
    </source>
</reference>
<accession>A0AAV8ZUP9</accession>
<sequence>MVCQHTLVELLSNCLKIKYLNRQKTFGALCTGEKGIGKFGKPLHYKGSTFHRGILEYTEEWFSTIINNELVNSSDGYRVI</sequence>
<name>A0AAV8ZUP9_9CUCU</name>
<organism evidence="1 2">
    <name type="scientific">Rhamnusium bicolor</name>
    <dbReference type="NCBI Taxonomy" id="1586634"/>
    <lineage>
        <taxon>Eukaryota</taxon>
        <taxon>Metazoa</taxon>
        <taxon>Ecdysozoa</taxon>
        <taxon>Arthropoda</taxon>
        <taxon>Hexapoda</taxon>
        <taxon>Insecta</taxon>
        <taxon>Pterygota</taxon>
        <taxon>Neoptera</taxon>
        <taxon>Endopterygota</taxon>
        <taxon>Coleoptera</taxon>
        <taxon>Polyphaga</taxon>
        <taxon>Cucujiformia</taxon>
        <taxon>Chrysomeloidea</taxon>
        <taxon>Cerambycidae</taxon>
        <taxon>Lepturinae</taxon>
        <taxon>Rhagiini</taxon>
        <taxon>Rhamnusium</taxon>
    </lineage>
</organism>
<keyword evidence="2" id="KW-1185">Reference proteome</keyword>
<dbReference type="InterPro" id="IPR029000">
    <property type="entry name" value="Cyclophilin-like_dom_sf"/>
</dbReference>